<feature type="domain" description="Outer membrane protein beta-barrel" evidence="3">
    <location>
        <begin position="16"/>
        <end position="236"/>
    </location>
</feature>
<dbReference type="EMBL" id="FTNC01000021">
    <property type="protein sequence ID" value="SIR33621.1"/>
    <property type="molecule type" value="Genomic_DNA"/>
</dbReference>
<evidence type="ECO:0000256" key="2">
    <source>
        <dbReference type="SAM" id="SignalP"/>
    </source>
</evidence>
<organism evidence="4 5">
    <name type="scientific">Halanaerobium kushneri</name>
    <dbReference type="NCBI Taxonomy" id="56779"/>
    <lineage>
        <taxon>Bacteria</taxon>
        <taxon>Bacillati</taxon>
        <taxon>Bacillota</taxon>
        <taxon>Clostridia</taxon>
        <taxon>Halanaerobiales</taxon>
        <taxon>Halanaerobiaceae</taxon>
        <taxon>Halanaerobium</taxon>
    </lineage>
</organism>
<dbReference type="InterPro" id="IPR011250">
    <property type="entry name" value="OMP/PagP_B-barrel"/>
</dbReference>
<feature type="signal peptide" evidence="2">
    <location>
        <begin position="1"/>
        <end position="24"/>
    </location>
</feature>
<protein>
    <submittedName>
        <fullName evidence="4">Outer membrane protein beta-barrel domain-containing protein</fullName>
    </submittedName>
</protein>
<feature type="chain" id="PRO_5039223326" evidence="2">
    <location>
        <begin position="25"/>
        <end position="244"/>
    </location>
</feature>
<accession>A0A1N7A3Q3</accession>
<dbReference type="Gene3D" id="2.40.160.20">
    <property type="match status" value="1"/>
</dbReference>
<keyword evidence="5" id="KW-1185">Reference proteome</keyword>
<dbReference type="InterPro" id="IPR027385">
    <property type="entry name" value="Beta-barrel_OMP"/>
</dbReference>
<name>A0A1N7A3Q3_9FIRM</name>
<dbReference type="STRING" id="56779.SAMN05421834_12115"/>
<dbReference type="OrthoDB" id="2111341at2"/>
<gene>
    <name evidence="4" type="ORF">SAMN05421834_12115</name>
</gene>
<dbReference type="Proteomes" id="UP000185669">
    <property type="component" value="Unassembled WGS sequence"/>
</dbReference>
<dbReference type="Pfam" id="PF13505">
    <property type="entry name" value="OMP_b-brl"/>
    <property type="match status" value="1"/>
</dbReference>
<evidence type="ECO:0000259" key="3">
    <source>
        <dbReference type="Pfam" id="PF13505"/>
    </source>
</evidence>
<evidence type="ECO:0000313" key="4">
    <source>
        <dbReference type="EMBL" id="SIR33621.1"/>
    </source>
</evidence>
<dbReference type="SUPFAM" id="SSF56925">
    <property type="entry name" value="OMPA-like"/>
    <property type="match status" value="1"/>
</dbReference>
<proteinExistence type="predicted"/>
<keyword evidence="1 2" id="KW-0732">Signal</keyword>
<dbReference type="AlphaFoldDB" id="A0A1N7A3Q3"/>
<evidence type="ECO:0000313" key="5">
    <source>
        <dbReference type="Proteomes" id="UP000185669"/>
    </source>
</evidence>
<dbReference type="RefSeq" id="WP_076545698.1">
    <property type="nucleotide sequence ID" value="NZ_FTNC01000021.1"/>
</dbReference>
<reference evidence="5" key="1">
    <citation type="submission" date="2017-01" db="EMBL/GenBank/DDBJ databases">
        <authorList>
            <person name="Varghese N."/>
            <person name="Submissions S."/>
        </authorList>
    </citation>
    <scope>NUCLEOTIDE SEQUENCE [LARGE SCALE GENOMIC DNA]</scope>
    <source>
        <strain evidence="5">ATCC 700103</strain>
    </source>
</reference>
<sequence length="244" mass="26698">MKNKIIILMMALMIVGLLAGSAAASDWEAVGGLSITTVTLDQWNAKVDSVNEVLSAEGSPLLIDSTNKEEMDNIDKVPMFFIGAEKEINDKWSTEFRYEYIFGTVEGSADVTYDLTAVGGSAGTSKHEAELDVKMHGLAALAKYQINNNWSTRGGIGFYNGTKTKKVSGPVFVAKGVADDNEYDLDAISYRLGVGYERSFAQNWSFNGNIDYLYMEIEDEDPGEVDPNIYSNGFSYAAGLTYSF</sequence>
<evidence type="ECO:0000256" key="1">
    <source>
        <dbReference type="ARBA" id="ARBA00022729"/>
    </source>
</evidence>